<dbReference type="EMBL" id="JAEPRB010000030">
    <property type="protein sequence ID" value="KAG2225296.1"/>
    <property type="molecule type" value="Genomic_DNA"/>
</dbReference>
<sequence length="164" mass="19254">MTKKWDPVECLKNNFENEEPVLDFFFFRAGNYTIDQRTQAEREFIKAIGILVKRVNDNNNNNNNVETCAKGIMMKGFNFLDELDEFWVNIALTLITYKDNPCGGLQPDGYCPLESLQGSFRTLNWRAIFFEKSKNLKYSHPTPLLKKWQRQFEIVTVKPEVEFP</sequence>
<protein>
    <submittedName>
        <fullName evidence="1">Uncharacterized protein</fullName>
    </submittedName>
</protein>
<accession>A0A8H7S9U9</accession>
<evidence type="ECO:0000313" key="2">
    <source>
        <dbReference type="Proteomes" id="UP000646827"/>
    </source>
</evidence>
<dbReference type="AlphaFoldDB" id="A0A8H7S9U9"/>
<gene>
    <name evidence="1" type="ORF">INT45_001520</name>
</gene>
<dbReference type="OrthoDB" id="2298565at2759"/>
<reference evidence="1 2" key="1">
    <citation type="submission" date="2020-12" db="EMBL/GenBank/DDBJ databases">
        <title>Metabolic potential, ecology and presence of endohyphal bacteria is reflected in genomic diversity of Mucoromycotina.</title>
        <authorList>
            <person name="Muszewska A."/>
            <person name="Okrasinska A."/>
            <person name="Steczkiewicz K."/>
            <person name="Drgas O."/>
            <person name="Orlowska M."/>
            <person name="Perlinska-Lenart U."/>
            <person name="Aleksandrzak-Piekarczyk T."/>
            <person name="Szatraj K."/>
            <person name="Zielenkiewicz U."/>
            <person name="Pilsyk S."/>
            <person name="Malc E."/>
            <person name="Mieczkowski P."/>
            <person name="Kruszewska J.S."/>
            <person name="Biernat P."/>
            <person name="Pawlowska J."/>
        </authorList>
    </citation>
    <scope>NUCLEOTIDE SEQUENCE [LARGE SCALE GENOMIC DNA]</scope>
    <source>
        <strain evidence="1 2">CBS 142.35</strain>
    </source>
</reference>
<name>A0A8H7S9U9_9FUNG</name>
<organism evidence="1 2">
    <name type="scientific">Circinella minor</name>
    <dbReference type="NCBI Taxonomy" id="1195481"/>
    <lineage>
        <taxon>Eukaryota</taxon>
        <taxon>Fungi</taxon>
        <taxon>Fungi incertae sedis</taxon>
        <taxon>Mucoromycota</taxon>
        <taxon>Mucoromycotina</taxon>
        <taxon>Mucoromycetes</taxon>
        <taxon>Mucorales</taxon>
        <taxon>Lichtheimiaceae</taxon>
        <taxon>Circinella</taxon>
    </lineage>
</organism>
<comment type="caution">
    <text evidence="1">The sequence shown here is derived from an EMBL/GenBank/DDBJ whole genome shotgun (WGS) entry which is preliminary data.</text>
</comment>
<dbReference type="Proteomes" id="UP000646827">
    <property type="component" value="Unassembled WGS sequence"/>
</dbReference>
<keyword evidence="2" id="KW-1185">Reference proteome</keyword>
<proteinExistence type="predicted"/>
<evidence type="ECO:0000313" key="1">
    <source>
        <dbReference type="EMBL" id="KAG2225296.1"/>
    </source>
</evidence>